<evidence type="ECO:0000313" key="2">
    <source>
        <dbReference type="Proteomes" id="UP001497535"/>
    </source>
</evidence>
<proteinExistence type="predicted"/>
<name>A0ACB0Z3R9_MELEN</name>
<keyword evidence="2" id="KW-1185">Reference proteome</keyword>
<evidence type="ECO:0000313" key="1">
    <source>
        <dbReference type="EMBL" id="CAK5073473.1"/>
    </source>
</evidence>
<comment type="caution">
    <text evidence="1">The sequence shown here is derived from an EMBL/GenBank/DDBJ whole genome shotgun (WGS) entry which is preliminary data.</text>
</comment>
<protein>
    <submittedName>
        <fullName evidence="1">Uncharacterized protein</fullName>
    </submittedName>
</protein>
<dbReference type="EMBL" id="CAVMJV010000023">
    <property type="protein sequence ID" value="CAK5073473.1"/>
    <property type="molecule type" value="Genomic_DNA"/>
</dbReference>
<dbReference type="Proteomes" id="UP001497535">
    <property type="component" value="Unassembled WGS sequence"/>
</dbReference>
<gene>
    <name evidence="1" type="ORF">MENTE1834_LOCUS20144</name>
</gene>
<organism evidence="1 2">
    <name type="scientific">Meloidogyne enterolobii</name>
    <name type="common">Root-knot nematode worm</name>
    <name type="synonym">Meloidogyne mayaguensis</name>
    <dbReference type="NCBI Taxonomy" id="390850"/>
    <lineage>
        <taxon>Eukaryota</taxon>
        <taxon>Metazoa</taxon>
        <taxon>Ecdysozoa</taxon>
        <taxon>Nematoda</taxon>
        <taxon>Chromadorea</taxon>
        <taxon>Rhabditida</taxon>
        <taxon>Tylenchina</taxon>
        <taxon>Tylenchomorpha</taxon>
        <taxon>Tylenchoidea</taxon>
        <taxon>Meloidogynidae</taxon>
        <taxon>Meloidogyninae</taxon>
        <taxon>Meloidogyne</taxon>
    </lineage>
</organism>
<reference evidence="1" key="1">
    <citation type="submission" date="2023-11" db="EMBL/GenBank/DDBJ databases">
        <authorList>
            <person name="Poullet M."/>
        </authorList>
    </citation>
    <scope>NUCLEOTIDE SEQUENCE</scope>
    <source>
        <strain evidence="1">E1834</strain>
    </source>
</reference>
<sequence length="81" mass="9477">MAFARGHAFSFIFFQLNNYLFSWHAFLAFSIIKCIFLIFFSFRGLLLFLLLFAFNFYGLGEARGGCWLMRSFMVSILCFIG</sequence>
<accession>A0ACB0Z3R9</accession>